<comment type="caution">
    <text evidence="5">The sequence shown here is derived from an EMBL/GenBank/DDBJ whole genome shotgun (WGS) entry which is preliminary data.</text>
</comment>
<gene>
    <name evidence="5" type="ORF">HBF26_00620</name>
</gene>
<dbReference type="PIRSF" id="PIRSF000428">
    <property type="entry name" value="P_Ac_trans"/>
    <property type="match status" value="1"/>
</dbReference>
<comment type="similarity">
    <text evidence="1">Belongs to the phosphate acetyltransferase and butyryltransferase family.</text>
</comment>
<dbReference type="PANTHER" id="PTHR43356">
    <property type="entry name" value="PHOSPHATE ACETYLTRANSFERASE"/>
    <property type="match status" value="1"/>
</dbReference>
<evidence type="ECO:0000256" key="1">
    <source>
        <dbReference type="ARBA" id="ARBA00005656"/>
    </source>
</evidence>
<proteinExistence type="inferred from homology"/>
<dbReference type="Gene3D" id="3.40.718.10">
    <property type="entry name" value="Isopropylmalate Dehydrogenase"/>
    <property type="match status" value="1"/>
</dbReference>
<dbReference type="NCBIfam" id="NF006045">
    <property type="entry name" value="PRK08190.1"/>
    <property type="match status" value="1"/>
</dbReference>
<protein>
    <submittedName>
        <fullName evidence="5">Bifunctional enoyl-CoA hydratase/phosphate acetyltransferase</fullName>
    </submittedName>
</protein>
<dbReference type="PANTHER" id="PTHR43356:SF2">
    <property type="entry name" value="PHOSPHATE ACETYLTRANSFERASE"/>
    <property type="match status" value="1"/>
</dbReference>
<dbReference type="EMBL" id="JAAQQR010000001">
    <property type="protein sequence ID" value="NID03371.1"/>
    <property type="molecule type" value="Genomic_DNA"/>
</dbReference>
<evidence type="ECO:0000313" key="6">
    <source>
        <dbReference type="Proteomes" id="UP001429601"/>
    </source>
</evidence>
<evidence type="ECO:0000259" key="4">
    <source>
        <dbReference type="Pfam" id="PF01515"/>
    </source>
</evidence>
<evidence type="ECO:0000313" key="5">
    <source>
        <dbReference type="EMBL" id="NID03371.1"/>
    </source>
</evidence>
<evidence type="ECO:0000256" key="3">
    <source>
        <dbReference type="ARBA" id="ARBA00023315"/>
    </source>
</evidence>
<dbReference type="RefSeq" id="WP_167122054.1">
    <property type="nucleotide sequence ID" value="NZ_JAAQQR010000001.1"/>
</dbReference>
<accession>A0ABX0PXZ7</accession>
<dbReference type="InterPro" id="IPR012147">
    <property type="entry name" value="P_Ac_Bu_trans"/>
</dbReference>
<dbReference type="Pfam" id="PF01515">
    <property type="entry name" value="PTA_PTB"/>
    <property type="match status" value="1"/>
</dbReference>
<keyword evidence="2" id="KW-0808">Transferase</keyword>
<reference evidence="5 6" key="1">
    <citation type="journal article" date="2011" name="Curr. Microbiol.">
        <title>Luteibacter jiangsuensis sp. nov.: a methamidophos-degrading bacterium isolated from a methamidophos-manufacturing factory.</title>
        <authorList>
            <person name="Wang L."/>
            <person name="Wang G.L."/>
            <person name="Li S.P."/>
            <person name="Jiang J.D."/>
        </authorList>
    </citation>
    <scope>NUCLEOTIDE SEQUENCE [LARGE SCALE GENOMIC DNA]</scope>
    <source>
        <strain evidence="5 6">CGMCC 1.10133</strain>
    </source>
</reference>
<keyword evidence="3" id="KW-0012">Acyltransferase</keyword>
<keyword evidence="6" id="KW-1185">Reference proteome</keyword>
<dbReference type="SUPFAM" id="SSF53659">
    <property type="entry name" value="Isocitrate/Isopropylmalate dehydrogenase-like"/>
    <property type="match status" value="1"/>
</dbReference>
<organism evidence="5 6">
    <name type="scientific">Luteibacter jiangsuensis</name>
    <dbReference type="NCBI Taxonomy" id="637577"/>
    <lineage>
        <taxon>Bacteria</taxon>
        <taxon>Pseudomonadati</taxon>
        <taxon>Pseudomonadota</taxon>
        <taxon>Gammaproteobacteria</taxon>
        <taxon>Lysobacterales</taxon>
        <taxon>Rhodanobacteraceae</taxon>
        <taxon>Luteibacter</taxon>
    </lineage>
</organism>
<name>A0ABX0PXZ7_9GAMM</name>
<feature type="domain" description="Phosphate acetyl/butaryl transferase" evidence="4">
    <location>
        <begin position="77"/>
        <end position="309"/>
    </location>
</feature>
<sequence>MSPTTNETVAEGGLRHPRFRFLLARCRDRPRIPMGVIHPCSAVSLEGALDAAARGLIEPWLFGPEAQIRQLADTLGRGLEGVTLRDASDAHAAARAAALAGRRGDVAALMKGDIHTADLMHVLLDRDAGVRGSGRMSHAFAIDTPAYSHPVVISDAVIHVHPGLEEKRDICQNAIGLAQTIGIEHRRVAVLAAVETVHEAMPATLHAAALAKMAERGQIVGADLEGPLALDNAISHAAADMKHIEARVAGRANILIAPDLESGNLLAKAMVLLADGIAAGIVLGASIPVALTSRADSPASRVASAAMAVLEATRTEHPLG</sequence>
<evidence type="ECO:0000256" key="2">
    <source>
        <dbReference type="ARBA" id="ARBA00022679"/>
    </source>
</evidence>
<dbReference type="InterPro" id="IPR050500">
    <property type="entry name" value="Phos_Acetyltrans/Butyryltrans"/>
</dbReference>
<dbReference type="InterPro" id="IPR002505">
    <property type="entry name" value="PTA_PTB"/>
</dbReference>
<dbReference type="Proteomes" id="UP001429601">
    <property type="component" value="Unassembled WGS sequence"/>
</dbReference>